<dbReference type="EnsemblMetazoa" id="XM_030973001">
    <property type="protein sequence ID" value="XP_030828861"/>
    <property type="gene ID" value="LOC100893753"/>
</dbReference>
<feature type="region of interest" description="Disordered" evidence="9">
    <location>
        <begin position="548"/>
        <end position="571"/>
    </location>
</feature>
<evidence type="ECO:0000256" key="2">
    <source>
        <dbReference type="ARBA" id="ARBA00004574"/>
    </source>
</evidence>
<dbReference type="InterPro" id="IPR028389">
    <property type="entry name" value="POT1"/>
</dbReference>
<dbReference type="RefSeq" id="XP_030828861.1">
    <property type="nucleotide sequence ID" value="XM_030973001.1"/>
</dbReference>
<dbReference type="KEGG" id="spu:100893753"/>
<dbReference type="FunFam" id="2.40.50.140:FF:000119">
    <property type="entry name" value="Protection of telomeres 1 homolog"/>
    <property type="match status" value="1"/>
</dbReference>
<protein>
    <recommendedName>
        <fullName evidence="4">Protection of telomeres protein 1</fullName>
    </recommendedName>
</protein>
<evidence type="ECO:0000313" key="11">
    <source>
        <dbReference type="EnsemblMetazoa" id="XP_030828861"/>
    </source>
</evidence>
<feature type="domain" description="Telomeric single stranded DNA binding POT1/Cdc13" evidence="10">
    <location>
        <begin position="196"/>
        <end position="330"/>
    </location>
</feature>
<evidence type="ECO:0000259" key="10">
    <source>
        <dbReference type="SMART" id="SM00976"/>
    </source>
</evidence>
<dbReference type="InParanoid" id="A0A7M7MZ44"/>
<evidence type="ECO:0000256" key="9">
    <source>
        <dbReference type="SAM" id="MobiDB-lite"/>
    </source>
</evidence>
<dbReference type="SUPFAM" id="SSF50249">
    <property type="entry name" value="Nucleic acid-binding proteins"/>
    <property type="match status" value="2"/>
</dbReference>
<keyword evidence="12" id="KW-1185">Reference proteome</keyword>
<dbReference type="Proteomes" id="UP000007110">
    <property type="component" value="Unassembled WGS sequence"/>
</dbReference>
<evidence type="ECO:0000256" key="4">
    <source>
        <dbReference type="ARBA" id="ARBA00015253"/>
    </source>
</evidence>
<evidence type="ECO:0000256" key="1">
    <source>
        <dbReference type="ARBA" id="ARBA00004123"/>
    </source>
</evidence>
<dbReference type="CTD" id="25913"/>
<dbReference type="AlphaFoldDB" id="A0A7M7MZ44"/>
<evidence type="ECO:0000313" key="12">
    <source>
        <dbReference type="Proteomes" id="UP000007110"/>
    </source>
</evidence>
<dbReference type="GO" id="GO:0098505">
    <property type="term" value="F:G-rich strand telomeric DNA binding"/>
    <property type="evidence" value="ECO:0000318"/>
    <property type="project" value="GO_Central"/>
</dbReference>
<dbReference type="InterPro" id="IPR032042">
    <property type="entry name" value="POT1PC"/>
</dbReference>
<dbReference type="SMART" id="SM00976">
    <property type="entry name" value="Telo_bind"/>
    <property type="match status" value="1"/>
</dbReference>
<dbReference type="CDD" id="cd04498">
    <property type="entry name" value="hPOT1_OB2"/>
    <property type="match status" value="1"/>
</dbReference>
<dbReference type="OrthoDB" id="10061853at2759"/>
<evidence type="ECO:0000256" key="7">
    <source>
        <dbReference type="ARBA" id="ARBA00023125"/>
    </source>
</evidence>
<reference evidence="11" key="2">
    <citation type="submission" date="2021-01" db="UniProtKB">
        <authorList>
            <consortium name="EnsemblMetazoa"/>
        </authorList>
    </citation>
    <scope>IDENTIFICATION</scope>
</reference>
<dbReference type="GO" id="GO:0016233">
    <property type="term" value="P:telomere capping"/>
    <property type="evidence" value="ECO:0000318"/>
    <property type="project" value="GO_Central"/>
</dbReference>
<keyword evidence="6" id="KW-0779">Telomere</keyword>
<dbReference type="GeneID" id="100893753"/>
<feature type="region of interest" description="Disordered" evidence="9">
    <location>
        <begin position="131"/>
        <end position="171"/>
    </location>
</feature>
<dbReference type="Pfam" id="PF02765">
    <property type="entry name" value="POT1"/>
    <property type="match status" value="1"/>
</dbReference>
<dbReference type="Pfam" id="PF16686">
    <property type="entry name" value="POT1PC"/>
    <property type="match status" value="1"/>
</dbReference>
<feature type="region of interest" description="Disordered" evidence="9">
    <location>
        <begin position="492"/>
        <end position="534"/>
    </location>
</feature>
<accession>A0A7M7MZ44</accession>
<feature type="compositionally biased region" description="Polar residues" evidence="9">
    <location>
        <begin position="496"/>
        <end position="531"/>
    </location>
</feature>
<reference evidence="12" key="1">
    <citation type="submission" date="2015-02" db="EMBL/GenBank/DDBJ databases">
        <title>Genome sequencing for Strongylocentrotus purpuratus.</title>
        <authorList>
            <person name="Murali S."/>
            <person name="Liu Y."/>
            <person name="Vee V."/>
            <person name="English A."/>
            <person name="Wang M."/>
            <person name="Skinner E."/>
            <person name="Han Y."/>
            <person name="Muzny D.M."/>
            <person name="Worley K.C."/>
            <person name="Gibbs R.A."/>
        </authorList>
    </citation>
    <scope>NUCLEOTIDE SEQUENCE</scope>
</reference>
<dbReference type="GO" id="GO:0032210">
    <property type="term" value="P:regulation of telomere maintenance via telomerase"/>
    <property type="evidence" value="ECO:0000318"/>
    <property type="project" value="GO_Central"/>
</dbReference>
<dbReference type="GO" id="GO:0000783">
    <property type="term" value="C:nuclear telomere cap complex"/>
    <property type="evidence" value="ECO:0000318"/>
    <property type="project" value="GO_Central"/>
</dbReference>
<dbReference type="InterPro" id="IPR012340">
    <property type="entry name" value="NA-bd_OB-fold"/>
</dbReference>
<feature type="compositionally biased region" description="Basic and acidic residues" evidence="9">
    <location>
        <begin position="689"/>
        <end position="698"/>
    </location>
</feature>
<dbReference type="GO" id="GO:0010521">
    <property type="term" value="F:telomerase inhibitor activity"/>
    <property type="evidence" value="ECO:0000318"/>
    <property type="project" value="GO_Central"/>
</dbReference>
<keyword evidence="8" id="KW-0539">Nucleus</keyword>
<keyword evidence="5" id="KW-0158">Chromosome</keyword>
<keyword evidence="7" id="KW-0238">DNA-binding</keyword>
<comment type="similarity">
    <text evidence="3">Belongs to the telombin family.</text>
</comment>
<organism evidence="11 12">
    <name type="scientific">Strongylocentrotus purpuratus</name>
    <name type="common">Purple sea urchin</name>
    <dbReference type="NCBI Taxonomy" id="7668"/>
    <lineage>
        <taxon>Eukaryota</taxon>
        <taxon>Metazoa</taxon>
        <taxon>Echinodermata</taxon>
        <taxon>Eleutherozoa</taxon>
        <taxon>Echinozoa</taxon>
        <taxon>Echinoidea</taxon>
        <taxon>Euechinoidea</taxon>
        <taxon>Echinacea</taxon>
        <taxon>Camarodonta</taxon>
        <taxon>Echinidea</taxon>
        <taxon>Strongylocentrotidae</taxon>
        <taxon>Strongylocentrotus</taxon>
    </lineage>
</organism>
<dbReference type="Gene3D" id="2.40.50.140">
    <property type="entry name" value="Nucleic acid-binding proteins"/>
    <property type="match status" value="2"/>
</dbReference>
<dbReference type="PANTHER" id="PTHR14513:SF0">
    <property type="entry name" value="PROTECTION OF TELOMERES PROTEIN 1"/>
    <property type="match status" value="1"/>
</dbReference>
<evidence type="ECO:0000256" key="5">
    <source>
        <dbReference type="ARBA" id="ARBA00022454"/>
    </source>
</evidence>
<sequence length="888" mass="99688">MAAFKEMSESDLAPELAGLQKISLSELHPSSTLLNRYVMGKMVDRSPLITKGKLPVLRLVLEESSSTHINVYTFGDFATGIDAYKNGDTIFISNAVIERSHTFTKDGHHKCQLMVHKGRSHALVWVCPQQEQGGSNTASTSAATATTTAPTTQKGPTTTTDHAGSEQGTPSKAIHGRMVTITAESSPIKSKRTYEYKCLNDVKEARSVDVYGVVKFFKPPYKTKGPDYCMSLTIVDPSLPQDNFGLKCVIFHQDIKKLPQVHSIGDIVRLHRLKIQQYNNQLQGAKGDGFSSLVFDGRPNAPVEPRSSSVNYTLSDQDKEKVQELRLWATQQTSVPLAGKSWTLSQIVSREYFDLICQVVAVVIIPAESCVLIKVWDGTKYKWPVRCLDVSKVQVKWDTELACRAEGLILDVALYDNHMKAGRELKPGDFVRLYNLHAASYIPPNTAPTNQDNNDTDMIELVLHRGTAYGRGLVVMKEYEEDVRVMKRRMEELSTRKNQPSSNGQGSLNIGQGSLDTGQGPHSSGQRSGSNDIELDNLDWEVLDSLGMTDGERSTQGQKNPDNASWPSSFNSEQELQCMQQPISVITSYHDSRVSKIKRMMDHPPLLFRLKAAVVDYYPRTIQDFVHLFCSKCRMSCRIPTAKNAATNPPQDEQSRSDKDRKRKAEQGSQSPRRSRRIRRQAGDSSDSSPERNQEREKVTRRKGRQVTTVMTPQKNNEGVTALAYIKDLTVQESLNLTKEGMQLVRVPKLYMREACQQSRSRVSNRTQVFVCPTCCPDQHQDKDVVLLQYRYWLKLWLQDSTEKVETILQGPEAELFFGVAPINLHVNPDSRLSIADKIGRLCPNPGEAEPQANPNLDCCIERLVTIRQGSRKVMYHIRNTQLALDVQ</sequence>
<evidence type="ECO:0000256" key="6">
    <source>
        <dbReference type="ARBA" id="ARBA00022895"/>
    </source>
</evidence>
<name>A0A7M7MZ44_STRPU</name>
<feature type="compositionally biased region" description="Basic and acidic residues" evidence="9">
    <location>
        <begin position="653"/>
        <end position="666"/>
    </location>
</feature>
<dbReference type="CDD" id="cd04497">
    <property type="entry name" value="hPOT1_OB1_like"/>
    <property type="match status" value="1"/>
</dbReference>
<dbReference type="InterPro" id="IPR011564">
    <property type="entry name" value="Telomer_end-bd_POT1/Cdc13"/>
</dbReference>
<evidence type="ECO:0000256" key="3">
    <source>
        <dbReference type="ARBA" id="ARBA00008442"/>
    </source>
</evidence>
<feature type="region of interest" description="Disordered" evidence="9">
    <location>
        <begin position="642"/>
        <end position="712"/>
    </location>
</feature>
<proteinExistence type="inferred from homology"/>
<comment type="subcellular location">
    <subcellularLocation>
        <location evidence="2">Chromosome</location>
        <location evidence="2">Telomere</location>
    </subcellularLocation>
    <subcellularLocation>
        <location evidence="1">Nucleus</location>
    </subcellularLocation>
</comment>
<feature type="compositionally biased region" description="Low complexity" evidence="9">
    <location>
        <begin position="137"/>
        <end position="160"/>
    </location>
</feature>
<evidence type="ECO:0000256" key="8">
    <source>
        <dbReference type="ARBA" id="ARBA00023242"/>
    </source>
</evidence>
<dbReference type="PANTHER" id="PTHR14513">
    <property type="entry name" value="PROTECTION OF TELOMERES 1"/>
    <property type="match status" value="1"/>
</dbReference>
<dbReference type="OMA" id="WDTELAC"/>
<feature type="compositionally biased region" description="Polar residues" evidence="9">
    <location>
        <begin position="554"/>
        <end position="571"/>
    </location>
</feature>
<dbReference type="FunCoup" id="A0A7M7MZ44">
    <property type="interactions" value="905"/>
</dbReference>